<organism evidence="1 2">
    <name type="scientific">Streptomyces brevispora</name>
    <dbReference type="NCBI Taxonomy" id="887462"/>
    <lineage>
        <taxon>Bacteria</taxon>
        <taxon>Bacillati</taxon>
        <taxon>Actinomycetota</taxon>
        <taxon>Actinomycetes</taxon>
        <taxon>Kitasatosporales</taxon>
        <taxon>Streptomycetaceae</taxon>
        <taxon>Streptomyces</taxon>
    </lineage>
</organism>
<dbReference type="Proteomes" id="UP000318186">
    <property type="component" value="Unassembled WGS sequence"/>
</dbReference>
<protein>
    <submittedName>
        <fullName evidence="1">Uncharacterized protein</fullName>
    </submittedName>
</protein>
<evidence type="ECO:0000313" key="2">
    <source>
        <dbReference type="Proteomes" id="UP000318186"/>
    </source>
</evidence>
<dbReference type="AlphaFoldDB" id="A0A561TZ25"/>
<name>A0A561TZ25_9ACTN</name>
<dbReference type="EMBL" id="VIWW01000002">
    <property type="protein sequence ID" value="TWF92353.1"/>
    <property type="molecule type" value="Genomic_DNA"/>
</dbReference>
<proteinExistence type="predicted"/>
<dbReference type="RefSeq" id="WP_167523805.1">
    <property type="nucleotide sequence ID" value="NZ_VIWW01000002.1"/>
</dbReference>
<reference evidence="1 2" key="1">
    <citation type="submission" date="2019-06" db="EMBL/GenBank/DDBJ databases">
        <title>Sequencing the genomes of 1000 actinobacteria strains.</title>
        <authorList>
            <person name="Klenk H.-P."/>
        </authorList>
    </citation>
    <scope>NUCLEOTIDE SEQUENCE [LARGE SCALE GENOMIC DNA]</scope>
    <source>
        <strain evidence="1 2">DSM 42059</strain>
    </source>
</reference>
<gene>
    <name evidence="1" type="ORF">FHX80_12673</name>
</gene>
<sequence length="46" mass="5185">MIPFGPAQGAAQGAARTFMSRLTEKYMTDPPDWVETLWDIAKGLWE</sequence>
<accession>A0A561TZ25</accession>
<evidence type="ECO:0000313" key="1">
    <source>
        <dbReference type="EMBL" id="TWF92353.1"/>
    </source>
</evidence>
<comment type="caution">
    <text evidence="1">The sequence shown here is derived from an EMBL/GenBank/DDBJ whole genome shotgun (WGS) entry which is preliminary data.</text>
</comment>